<accession>A0ABD2PZ80</accession>
<reference evidence="1 2" key="1">
    <citation type="submission" date="2024-11" db="EMBL/GenBank/DDBJ databases">
        <title>Adaptive evolution of stress response genes in parasites aligns with host niche diversity.</title>
        <authorList>
            <person name="Hahn C."/>
            <person name="Resl P."/>
        </authorList>
    </citation>
    <scope>NUCLEOTIDE SEQUENCE [LARGE SCALE GENOMIC DNA]</scope>
    <source>
        <strain evidence="1">EGGRZ-B1_66</strain>
        <tissue evidence="1">Body</tissue>
    </source>
</reference>
<evidence type="ECO:0000313" key="1">
    <source>
        <dbReference type="EMBL" id="KAL3312728.1"/>
    </source>
</evidence>
<dbReference type="InterPro" id="IPR035915">
    <property type="entry name" value="Plakin_repeat_sf"/>
</dbReference>
<evidence type="ECO:0000313" key="2">
    <source>
        <dbReference type="Proteomes" id="UP001626550"/>
    </source>
</evidence>
<dbReference type="Proteomes" id="UP001626550">
    <property type="component" value="Unassembled WGS sequence"/>
</dbReference>
<organism evidence="1 2">
    <name type="scientific">Cichlidogyrus casuarinus</name>
    <dbReference type="NCBI Taxonomy" id="1844966"/>
    <lineage>
        <taxon>Eukaryota</taxon>
        <taxon>Metazoa</taxon>
        <taxon>Spiralia</taxon>
        <taxon>Lophotrochozoa</taxon>
        <taxon>Platyhelminthes</taxon>
        <taxon>Monogenea</taxon>
        <taxon>Monopisthocotylea</taxon>
        <taxon>Dactylogyridea</taxon>
        <taxon>Ancyrocephalidae</taxon>
        <taxon>Cichlidogyrus</taxon>
    </lineage>
</organism>
<comment type="caution">
    <text evidence="1">The sequence shown here is derived from an EMBL/GenBank/DDBJ whole genome shotgun (WGS) entry which is preliminary data.</text>
</comment>
<name>A0ABD2PZ80_9PLAT</name>
<dbReference type="SUPFAM" id="SSF75399">
    <property type="entry name" value="Plakin repeat"/>
    <property type="match status" value="1"/>
</dbReference>
<proteinExistence type="predicted"/>
<sequence length="2092" mass="235778">MELSGTQTSAQIKDTFSSYNYRSTQEAITSAATVVNSYSEQVNQTEYNEQFKEGKASYRDSRTLADQDAQTVVLNYQISETQTSSIARDADSSYRYKSTQETFSSGYSETVIAVEKAEVQRSVHVAEAPQTSDFYSQGQLSKQMKEVASQYSQTMAYVESGTKQLSALIIFSENTVQTEPLSYIVTGTQAQIRDETKDSLSAYRDTTRLVNQKTRTDETFHLSGQAQTSTVSKDIDSSYMYKTSHEVEVGIHSSSIEIAPSISVEQNQVQHSVYAAMPINQFDAFCQTEHILYELTSTQVKTETKTNDTDRTQLGEISHQNTAYSSGLTQMKTLSRDADSRYTYKDSSIMLTGETSSLTGMTDTKEQHSTYAEQSQMKSYAEQIIQTSMATLVSTGMQAVDTQMTKDSVSAYSEKRTLQDSQTAEQSSERVRFNLKETSATYVGSDHDSFVERGQRMYDIQEVEGESLQRSFTQDSQFTSASGQVTTENSSLFRLDRALLHQEVQTEYFADYQVATTQSTRFDAYSQGHGHQLVETASHVSHLVLDTNAQTEKKESRILDTYSSQQSHEKLVEMGITHNVQHNVVDSFSTRSTGQTKDSTASSKVSSMQIGFQTQITSPKTSDFHVSNMAEGDSMIVQNEVINLQHSVYVEQVEKCDCFTQCAGENRGSLKEAAASGVALTESSQLIISVDREQVQHAAPVSQTKIMMKEGKSNLYEKMSTKEGSSSMLAQSIFGTTQTDTEQKTAQKEAASAGFLQWLESENQTVQVMQFSKDTQYEEINIRDGNSSSNIQSIFATSQTDSEQKTAQKEAASTGFLYLLESGNQTVEVTQFSKDTQYTEIVMKEGNSFVGMTSAAIASQTDVEQKIVHKEATSTGLLHSLQSGNQTVEVSQSNKDMQYEILMPLIDISSNYSSQQAIKICQSQQETLESGTDTEDLAPLLRNQFVQVESAAVEVETMTTESSLSTIEVESSSQQFAVMKQETSEYGCQTEAEKKVSQKEAASSEFTEAFDITNQTQDVSTAIKSFQVESEVADYQDASSIYMNRKSEKLCQIVTDCEEVGTVTADLSQMTDQQSQFQAESVHASVMTVGSQITTASTQKSSTMVEANSTLLERVVAHFDRSCQMKTEVAEFAMQKGELKQVQDVAVMFKDVTSSVAVECLILTQDIAQKSQEPVFSIQQEEVANVQHAAAPITIPERPVLYDVYQETMSQKQMNLSDMFTSMIIKYQDKNVGYELNQIDKIIQIGPDTMIQDSSNEQHEVFQLEKDTKEMWNDEFEITLNDQFTQVEFRQKHFANQFEREMETYDCATNTNSNMLQVLLAEIELSQIREIILGEYSINDYQYDLSLQKVVEEGIQAEEMKQTMDLACQATATMGKETILSTVKQSEASDLRKLILQELYNFDSYLMSIRDGLVHEAGIQIGTPGCDEQTRYTSQMQMGLVRETEAMTEEKSIGDFEQQTDRPSVATELAVVLEIFGVEAIWESFRQIIDSNLLYLLRTEKGELVERPSEMDMEEGMKAEFGTMTDSGIGYQAFSSFDDDELSESPSITLDEIQAYNQKYKTGHIHEVDCQTIETRTVAKTMQTEFDYSTYPRGHKEYYQQAFSKGFVTESSTQSEEEREITESESIDHIRYEALLGKKLLSAPVVFHAGTETEQDCFREYVFDFVKKDKRLREKRENESCQTKPISKDVLMVETNEMLEWIDVDLYEIIQSGMEIMNPSKFHEEMYSSIASPDSHIIRVEQEQQVKSRPKLESSLASESNFHESIRENKDRKLQRMIIQTSRCASPEGLLDRSGIRSPSFRSRSNWMEVRVMQQLTEYDIFSMESPSNVTMEFYDIQAPRSGIASTYETALERGWIRYNLDEKLEYLFDPIASIFIPIEEAIKRGKLKSRAVPMDTNTHLYMSQKVFTSICPVRLVGYQQGGMRLTLDEAFQRNLLQLRPNESTQDLKVFCAERNAFVGVVEGISRGLLQSEPLKDYHDIPQDEDVTQRQVFMIQEVQPGGSGFSFYDPYHANELGLFDLDNGDIAMDWVGKPTVTEGSEAQVSEIINFVEACKRGWVKLNAANDPEAIIDISEGQRMRIKQEVKLLENNI</sequence>
<keyword evidence="2" id="KW-1185">Reference proteome</keyword>
<gene>
    <name evidence="1" type="ORF">Ciccas_008675</name>
</gene>
<dbReference type="EMBL" id="JBJKFK010001576">
    <property type="protein sequence ID" value="KAL3312728.1"/>
    <property type="molecule type" value="Genomic_DNA"/>
</dbReference>
<protein>
    <submittedName>
        <fullName evidence="1">Uncharacterized protein</fullName>
    </submittedName>
</protein>